<sequence length="221" mass="25424">MLKSSFSRRYHGGTHKDGINLEIFIYFISNLYKQNDYVTLLAFLRQFGYNDDLQLLDFVVSSSIGELAPDHETHAELSNEAIKFFRWIFNWFDLDSSGALTLNEMIELFDMAQRSPFSESPYKHASLMPLLDPTFSMKNLSYIGYGGEPTSAICVTKKSGSTDCQLQQQPRRNVFQCFVFGLKKSEKSALLDSFLIRSLNHDDTYILTSDDRRYAVNDVDR</sequence>
<dbReference type="InterPro" id="IPR013567">
    <property type="entry name" value="EF_hand_assoc_2"/>
</dbReference>
<keyword evidence="5" id="KW-0472">Membrane</keyword>
<keyword evidence="3" id="KW-0677">Repeat</keyword>
<dbReference type="PANTHER" id="PTHR46819">
    <property type="entry name" value="EF-HAND CALCIUM-BINDING DOMAIN-CONTAINING PROTEIN 7"/>
    <property type="match status" value="1"/>
</dbReference>
<name>A0A978V3L3_ZIZJJ</name>
<dbReference type="InterPro" id="IPR002048">
    <property type="entry name" value="EF_hand_dom"/>
</dbReference>
<evidence type="ECO:0000313" key="8">
    <source>
        <dbReference type="Proteomes" id="UP000813462"/>
    </source>
</evidence>
<dbReference type="GO" id="GO:0005509">
    <property type="term" value="F:calcium ion binding"/>
    <property type="evidence" value="ECO:0007669"/>
    <property type="project" value="InterPro"/>
</dbReference>
<dbReference type="SUPFAM" id="SSF47473">
    <property type="entry name" value="EF-hand"/>
    <property type="match status" value="1"/>
</dbReference>
<keyword evidence="4" id="KW-0106">Calcium</keyword>
<dbReference type="PROSITE" id="PS50222">
    <property type="entry name" value="EF_HAND_2"/>
    <property type="match status" value="1"/>
</dbReference>
<dbReference type="Proteomes" id="UP000813462">
    <property type="component" value="Unassembled WGS sequence"/>
</dbReference>
<gene>
    <name evidence="7" type="ORF">FEM48_Zijuj07G0086000</name>
</gene>
<dbReference type="PROSITE" id="PS00018">
    <property type="entry name" value="EF_HAND_1"/>
    <property type="match status" value="1"/>
</dbReference>
<accession>A0A978V3L3</accession>
<protein>
    <recommendedName>
        <fullName evidence="6">EF-hand domain-containing protein</fullName>
    </recommendedName>
</protein>
<dbReference type="Gene3D" id="1.10.238.10">
    <property type="entry name" value="EF-hand"/>
    <property type="match status" value="1"/>
</dbReference>
<dbReference type="PANTHER" id="PTHR46819:SF1">
    <property type="entry name" value="EF-HAND CALCIUM-BINDING DOMAIN-CONTAINING PROTEIN 7"/>
    <property type="match status" value="1"/>
</dbReference>
<evidence type="ECO:0000256" key="4">
    <source>
        <dbReference type="ARBA" id="ARBA00022837"/>
    </source>
</evidence>
<dbReference type="AlphaFoldDB" id="A0A978V3L3"/>
<evidence type="ECO:0000256" key="1">
    <source>
        <dbReference type="ARBA" id="ARBA00004370"/>
    </source>
</evidence>
<dbReference type="InterPro" id="IPR018247">
    <property type="entry name" value="EF_Hand_1_Ca_BS"/>
</dbReference>
<reference evidence="7" key="1">
    <citation type="journal article" date="2021" name="Front. Plant Sci.">
        <title>Chromosome-Scale Genome Assembly for Chinese Sour Jujube and Insights Into Its Genome Evolution and Domestication Signature.</title>
        <authorList>
            <person name="Shen L.-Y."/>
            <person name="Luo H."/>
            <person name="Wang X.-L."/>
            <person name="Wang X.-M."/>
            <person name="Qiu X.-J."/>
            <person name="Liu H."/>
            <person name="Zhou S.-S."/>
            <person name="Jia K.-H."/>
            <person name="Nie S."/>
            <person name="Bao Y.-T."/>
            <person name="Zhang R.-G."/>
            <person name="Yun Q.-Z."/>
            <person name="Chai Y.-H."/>
            <person name="Lu J.-Y."/>
            <person name="Li Y."/>
            <person name="Zhao S.-W."/>
            <person name="Mao J.-F."/>
            <person name="Jia S.-G."/>
            <person name="Mao Y.-M."/>
        </authorList>
    </citation>
    <scope>NUCLEOTIDE SEQUENCE</scope>
    <source>
        <strain evidence="7">AT0</strain>
        <tissue evidence="7">Leaf</tissue>
    </source>
</reference>
<comment type="caution">
    <text evidence="7">The sequence shown here is derived from an EMBL/GenBank/DDBJ whole genome shotgun (WGS) entry which is preliminary data.</text>
</comment>
<feature type="domain" description="EF-hand" evidence="6">
    <location>
        <begin position="80"/>
        <end position="115"/>
    </location>
</feature>
<evidence type="ECO:0000259" key="6">
    <source>
        <dbReference type="PROSITE" id="PS50222"/>
    </source>
</evidence>
<dbReference type="EMBL" id="JAEACU010000007">
    <property type="protein sequence ID" value="KAH7521946.1"/>
    <property type="molecule type" value="Genomic_DNA"/>
</dbReference>
<organism evidence="7 8">
    <name type="scientific">Ziziphus jujuba var. spinosa</name>
    <dbReference type="NCBI Taxonomy" id="714518"/>
    <lineage>
        <taxon>Eukaryota</taxon>
        <taxon>Viridiplantae</taxon>
        <taxon>Streptophyta</taxon>
        <taxon>Embryophyta</taxon>
        <taxon>Tracheophyta</taxon>
        <taxon>Spermatophyta</taxon>
        <taxon>Magnoliopsida</taxon>
        <taxon>eudicotyledons</taxon>
        <taxon>Gunneridae</taxon>
        <taxon>Pentapetalae</taxon>
        <taxon>rosids</taxon>
        <taxon>fabids</taxon>
        <taxon>Rosales</taxon>
        <taxon>Rhamnaceae</taxon>
        <taxon>Paliureae</taxon>
        <taxon>Ziziphus</taxon>
    </lineage>
</organism>
<keyword evidence="2" id="KW-0479">Metal-binding</keyword>
<evidence type="ECO:0000256" key="2">
    <source>
        <dbReference type="ARBA" id="ARBA00022723"/>
    </source>
</evidence>
<evidence type="ECO:0000256" key="3">
    <source>
        <dbReference type="ARBA" id="ARBA00022737"/>
    </source>
</evidence>
<evidence type="ECO:0000256" key="5">
    <source>
        <dbReference type="ARBA" id="ARBA00023136"/>
    </source>
</evidence>
<evidence type="ECO:0000313" key="7">
    <source>
        <dbReference type="EMBL" id="KAH7521946.1"/>
    </source>
</evidence>
<comment type="subcellular location">
    <subcellularLocation>
        <location evidence="1">Membrane</location>
    </subcellularLocation>
</comment>
<dbReference type="InterPro" id="IPR011992">
    <property type="entry name" value="EF-hand-dom_pair"/>
</dbReference>
<dbReference type="GO" id="GO:0016020">
    <property type="term" value="C:membrane"/>
    <property type="evidence" value="ECO:0007669"/>
    <property type="project" value="UniProtKB-SubCell"/>
</dbReference>
<dbReference type="Pfam" id="PF08356">
    <property type="entry name" value="EF_assoc_2"/>
    <property type="match status" value="1"/>
</dbReference>
<dbReference type="InterPro" id="IPR052266">
    <property type="entry name" value="Miro-EF-hand_domain"/>
</dbReference>
<proteinExistence type="predicted"/>